<proteinExistence type="predicted"/>
<gene>
    <name evidence="1" type="ORF">S01H4_58843</name>
</gene>
<dbReference type="InterPro" id="IPR019734">
    <property type="entry name" value="TPR_rpt"/>
</dbReference>
<dbReference type="Gene3D" id="1.25.40.10">
    <property type="entry name" value="Tetratricopeptide repeat domain"/>
    <property type="match status" value="1"/>
</dbReference>
<dbReference type="InterPro" id="IPR011990">
    <property type="entry name" value="TPR-like_helical_dom_sf"/>
</dbReference>
<dbReference type="Pfam" id="PF13181">
    <property type="entry name" value="TPR_8"/>
    <property type="match status" value="1"/>
</dbReference>
<dbReference type="EMBL" id="BART01034429">
    <property type="protein sequence ID" value="GAH17255.1"/>
    <property type="molecule type" value="Genomic_DNA"/>
</dbReference>
<name>X1EA43_9ZZZZ</name>
<dbReference type="SUPFAM" id="SSF48452">
    <property type="entry name" value="TPR-like"/>
    <property type="match status" value="1"/>
</dbReference>
<sequence length="140" mass="15832">MLRANTSSYFDVHEFERIVDHYLDTEKYPNAVQAVDHAISQHPSSTGLLLKKAEALAESGKPGDGLNYIYKIERIEQANPDLFILKGSILTKLGKISKAENAFKSALNMAFDNKHEVMLDIALIYESVKQYQLALKYLKQ</sequence>
<comment type="caution">
    <text evidence="1">The sequence shown here is derived from an EMBL/GenBank/DDBJ whole genome shotgun (WGS) entry which is preliminary data.</text>
</comment>
<protein>
    <submittedName>
        <fullName evidence="1">Uncharacterized protein</fullName>
    </submittedName>
</protein>
<accession>X1EA43</accession>
<reference evidence="1" key="1">
    <citation type="journal article" date="2014" name="Front. Microbiol.">
        <title>High frequency of phylogenetically diverse reductive dehalogenase-homologous genes in deep subseafloor sedimentary metagenomes.</title>
        <authorList>
            <person name="Kawai M."/>
            <person name="Futagami T."/>
            <person name="Toyoda A."/>
            <person name="Takaki Y."/>
            <person name="Nishi S."/>
            <person name="Hori S."/>
            <person name="Arai W."/>
            <person name="Tsubouchi T."/>
            <person name="Morono Y."/>
            <person name="Uchiyama I."/>
            <person name="Ito T."/>
            <person name="Fujiyama A."/>
            <person name="Inagaki F."/>
            <person name="Takami H."/>
        </authorList>
    </citation>
    <scope>NUCLEOTIDE SEQUENCE</scope>
    <source>
        <strain evidence="1">Expedition CK06-06</strain>
    </source>
</reference>
<dbReference type="AlphaFoldDB" id="X1EA43"/>
<evidence type="ECO:0000313" key="1">
    <source>
        <dbReference type="EMBL" id="GAH17255.1"/>
    </source>
</evidence>
<organism evidence="1">
    <name type="scientific">marine sediment metagenome</name>
    <dbReference type="NCBI Taxonomy" id="412755"/>
    <lineage>
        <taxon>unclassified sequences</taxon>
        <taxon>metagenomes</taxon>
        <taxon>ecological metagenomes</taxon>
    </lineage>
</organism>
<feature type="non-terminal residue" evidence="1">
    <location>
        <position position="140"/>
    </location>
</feature>